<dbReference type="SMART" id="SM00448">
    <property type="entry name" value="REC"/>
    <property type="match status" value="1"/>
</dbReference>
<dbReference type="GO" id="GO:0000160">
    <property type="term" value="P:phosphorelay signal transduction system"/>
    <property type="evidence" value="ECO:0007669"/>
    <property type="project" value="InterPro"/>
</dbReference>
<evidence type="ECO:0000256" key="1">
    <source>
        <dbReference type="ARBA" id="ARBA00022553"/>
    </source>
</evidence>
<dbReference type="InterPro" id="IPR001789">
    <property type="entry name" value="Sig_transdc_resp-reg_receiver"/>
</dbReference>
<dbReference type="AlphaFoldDB" id="A0A8J3H965"/>
<evidence type="ECO:0000259" key="5">
    <source>
        <dbReference type="PROSITE" id="PS50110"/>
    </source>
</evidence>
<dbReference type="InterPro" id="IPR011006">
    <property type="entry name" value="CheY-like_superfamily"/>
</dbReference>
<reference evidence="6" key="2">
    <citation type="submission" date="2020-09" db="EMBL/GenBank/DDBJ databases">
        <authorList>
            <person name="Sun Q."/>
            <person name="Zhou Y."/>
        </authorList>
    </citation>
    <scope>NUCLEOTIDE SEQUENCE</scope>
    <source>
        <strain evidence="6">CGMCC 1.7081</strain>
    </source>
</reference>
<gene>
    <name evidence="6" type="ORF">GCM10010961_41080</name>
</gene>
<feature type="domain" description="HTH luxR-type" evidence="4">
    <location>
        <begin position="145"/>
        <end position="210"/>
    </location>
</feature>
<accession>A0A8J3H965</accession>
<dbReference type="Pfam" id="PF00072">
    <property type="entry name" value="Response_reg"/>
    <property type="match status" value="1"/>
</dbReference>
<comment type="caution">
    <text evidence="6">The sequence shown here is derived from an EMBL/GenBank/DDBJ whole genome shotgun (WGS) entry which is preliminary data.</text>
</comment>
<dbReference type="GO" id="GO:0003677">
    <property type="term" value="F:DNA binding"/>
    <property type="evidence" value="ECO:0007669"/>
    <property type="project" value="UniProtKB-KW"/>
</dbReference>
<dbReference type="GO" id="GO:0006355">
    <property type="term" value="P:regulation of DNA-templated transcription"/>
    <property type="evidence" value="ECO:0007669"/>
    <property type="project" value="InterPro"/>
</dbReference>
<dbReference type="Pfam" id="PF00196">
    <property type="entry name" value="GerE"/>
    <property type="match status" value="1"/>
</dbReference>
<dbReference type="SUPFAM" id="SSF46894">
    <property type="entry name" value="C-terminal effector domain of the bipartite response regulators"/>
    <property type="match status" value="1"/>
</dbReference>
<dbReference type="CDD" id="cd17535">
    <property type="entry name" value="REC_NarL-like"/>
    <property type="match status" value="1"/>
</dbReference>
<keyword evidence="7" id="KW-1185">Reference proteome</keyword>
<dbReference type="InterPro" id="IPR051015">
    <property type="entry name" value="EvgA-like"/>
</dbReference>
<evidence type="ECO:0000313" key="7">
    <source>
        <dbReference type="Proteomes" id="UP000611500"/>
    </source>
</evidence>
<sequence length="212" mass="22874">MVQGKTDTQISVLVADDHAMVLEMIELFLSSLPELTVQTAQSLDEALELIKREGSFDITLLDLHMPGMNGVEGLTRAIKANNGHPVAILTGNPTQRNVDDILKAGAAGIVLKTTHMRTLANAIRFMAAGEQYVPHELTVDRSPAHLAAETPLSEKETLVLSYLVEGLPNREIAEALGLAEPTIKMHVRSICGKLGVKNRTQAVIKAKDLGIV</sequence>
<dbReference type="PROSITE" id="PS00622">
    <property type="entry name" value="HTH_LUXR_1"/>
    <property type="match status" value="1"/>
</dbReference>
<dbReference type="InterPro" id="IPR058245">
    <property type="entry name" value="NreC/VraR/RcsB-like_REC"/>
</dbReference>
<feature type="domain" description="Response regulatory" evidence="5">
    <location>
        <begin position="11"/>
        <end position="127"/>
    </location>
</feature>
<evidence type="ECO:0000259" key="4">
    <source>
        <dbReference type="PROSITE" id="PS50043"/>
    </source>
</evidence>
<dbReference type="PROSITE" id="PS50043">
    <property type="entry name" value="HTH_LUXR_2"/>
    <property type="match status" value="1"/>
</dbReference>
<dbReference type="Gene3D" id="3.40.50.2300">
    <property type="match status" value="1"/>
</dbReference>
<evidence type="ECO:0000313" key="6">
    <source>
        <dbReference type="EMBL" id="GHH03116.1"/>
    </source>
</evidence>
<dbReference type="PRINTS" id="PR00038">
    <property type="entry name" value="HTHLUXR"/>
</dbReference>
<organism evidence="6 7">
    <name type="scientific">Pseudodonghicola xiamenensis</name>
    <dbReference type="NCBI Taxonomy" id="337702"/>
    <lineage>
        <taxon>Bacteria</taxon>
        <taxon>Pseudomonadati</taxon>
        <taxon>Pseudomonadota</taxon>
        <taxon>Alphaproteobacteria</taxon>
        <taxon>Rhodobacterales</taxon>
        <taxon>Paracoccaceae</taxon>
        <taxon>Pseudodonghicola</taxon>
    </lineage>
</organism>
<dbReference type="CDD" id="cd06170">
    <property type="entry name" value="LuxR_C_like"/>
    <property type="match status" value="1"/>
</dbReference>
<dbReference type="PROSITE" id="PS50110">
    <property type="entry name" value="RESPONSE_REGULATORY"/>
    <property type="match status" value="1"/>
</dbReference>
<dbReference type="InterPro" id="IPR016032">
    <property type="entry name" value="Sig_transdc_resp-reg_C-effctor"/>
</dbReference>
<proteinExistence type="predicted"/>
<dbReference type="PANTHER" id="PTHR45566">
    <property type="entry name" value="HTH-TYPE TRANSCRIPTIONAL REGULATOR YHJB-RELATED"/>
    <property type="match status" value="1"/>
</dbReference>
<feature type="modified residue" description="4-aspartylphosphate" evidence="3">
    <location>
        <position position="62"/>
    </location>
</feature>
<evidence type="ECO:0000256" key="3">
    <source>
        <dbReference type="PROSITE-ProRule" id="PRU00169"/>
    </source>
</evidence>
<dbReference type="EMBL" id="BNAP01000035">
    <property type="protein sequence ID" value="GHH03116.1"/>
    <property type="molecule type" value="Genomic_DNA"/>
</dbReference>
<dbReference type="SUPFAM" id="SSF52172">
    <property type="entry name" value="CheY-like"/>
    <property type="match status" value="1"/>
</dbReference>
<reference evidence="6" key="1">
    <citation type="journal article" date="2014" name="Int. J. Syst. Evol. Microbiol.">
        <title>Complete genome sequence of Corynebacterium casei LMG S-19264T (=DSM 44701T), isolated from a smear-ripened cheese.</title>
        <authorList>
            <consortium name="US DOE Joint Genome Institute (JGI-PGF)"/>
            <person name="Walter F."/>
            <person name="Albersmeier A."/>
            <person name="Kalinowski J."/>
            <person name="Ruckert C."/>
        </authorList>
    </citation>
    <scope>NUCLEOTIDE SEQUENCE</scope>
    <source>
        <strain evidence="6">CGMCC 1.7081</strain>
    </source>
</reference>
<name>A0A8J3H965_9RHOB</name>
<evidence type="ECO:0000256" key="2">
    <source>
        <dbReference type="ARBA" id="ARBA00023125"/>
    </source>
</evidence>
<protein>
    <submittedName>
        <fullName evidence="6">DNA-binding response regulator</fullName>
    </submittedName>
</protein>
<dbReference type="InterPro" id="IPR000792">
    <property type="entry name" value="Tscrpt_reg_LuxR_C"/>
</dbReference>
<dbReference type="SMART" id="SM00421">
    <property type="entry name" value="HTH_LUXR"/>
    <property type="match status" value="1"/>
</dbReference>
<keyword evidence="1 3" id="KW-0597">Phosphoprotein</keyword>
<dbReference type="Proteomes" id="UP000611500">
    <property type="component" value="Unassembled WGS sequence"/>
</dbReference>
<keyword evidence="2 6" id="KW-0238">DNA-binding</keyword>
<dbReference type="RefSeq" id="WP_028095170.1">
    <property type="nucleotide sequence ID" value="NZ_BNAP01000035.1"/>
</dbReference>
<dbReference type="PANTHER" id="PTHR45566:SF2">
    <property type="entry name" value="NARL SUBFAMILY"/>
    <property type="match status" value="1"/>
</dbReference>